<dbReference type="InterPro" id="IPR036291">
    <property type="entry name" value="NAD(P)-bd_dom_sf"/>
</dbReference>
<keyword evidence="3" id="KW-0554">One-carbon metabolism</keyword>
<dbReference type="PANTHER" id="PTHR48099:SF5">
    <property type="entry name" value="C-1-TETRAHYDROFOLATE SYNTHASE, CYTOPLASMIC"/>
    <property type="match status" value="1"/>
</dbReference>
<dbReference type="Pfam" id="PF00763">
    <property type="entry name" value="THF_DHG_CYH"/>
    <property type="match status" value="1"/>
</dbReference>
<dbReference type="SUPFAM" id="SSF53223">
    <property type="entry name" value="Aminoacid dehydrogenase-like, N-terminal domain"/>
    <property type="match status" value="1"/>
</dbReference>
<dbReference type="GO" id="GO:0005829">
    <property type="term" value="C:cytosol"/>
    <property type="evidence" value="ECO:0007669"/>
    <property type="project" value="TreeGrafter"/>
</dbReference>
<evidence type="ECO:0000256" key="4">
    <source>
        <dbReference type="ARBA" id="ARBA00022801"/>
    </source>
</evidence>
<evidence type="ECO:0000256" key="1">
    <source>
        <dbReference type="ARBA" id="ARBA00004777"/>
    </source>
</evidence>
<dbReference type="InterPro" id="IPR020631">
    <property type="entry name" value="THF_DH/CycHdrlase_NAD-bd_dom"/>
</dbReference>
<keyword evidence="7" id="KW-0511">Multifunctional enzyme</keyword>
<dbReference type="PRINTS" id="PR00085">
    <property type="entry name" value="THFDHDRGNASE"/>
</dbReference>
<dbReference type="GO" id="GO:0004477">
    <property type="term" value="F:methenyltetrahydrofolate cyclohydrolase activity"/>
    <property type="evidence" value="ECO:0007669"/>
    <property type="project" value="TreeGrafter"/>
</dbReference>
<dbReference type="GO" id="GO:0035999">
    <property type="term" value="P:tetrahydrofolate interconversion"/>
    <property type="evidence" value="ECO:0007669"/>
    <property type="project" value="TreeGrafter"/>
</dbReference>
<dbReference type="InterPro" id="IPR020867">
    <property type="entry name" value="THF_DH/CycHdrlase_CS"/>
</dbReference>
<keyword evidence="6" id="KW-0560">Oxidoreductase</keyword>
<dbReference type="Gene3D" id="3.40.50.10860">
    <property type="entry name" value="Leucine Dehydrogenase, chain A, domain 1"/>
    <property type="match status" value="1"/>
</dbReference>
<comment type="pathway">
    <text evidence="1">One-carbon metabolism; tetrahydrofolate interconversion.</text>
</comment>
<dbReference type="FunFam" id="3.40.50.10860:FF:000005">
    <property type="entry name" value="C-1-tetrahydrofolate synthase, cytoplasmic, putative"/>
    <property type="match status" value="1"/>
</dbReference>
<accession>A0A382EFB7</accession>
<evidence type="ECO:0000259" key="9">
    <source>
        <dbReference type="Pfam" id="PF02882"/>
    </source>
</evidence>
<evidence type="ECO:0000256" key="3">
    <source>
        <dbReference type="ARBA" id="ARBA00022563"/>
    </source>
</evidence>
<dbReference type="EMBL" id="UINC01043937">
    <property type="protein sequence ID" value="SVB48681.1"/>
    <property type="molecule type" value="Genomic_DNA"/>
</dbReference>
<comment type="subunit">
    <text evidence="2">Homodimer.</text>
</comment>
<evidence type="ECO:0000313" key="10">
    <source>
        <dbReference type="EMBL" id="SVB48681.1"/>
    </source>
</evidence>
<proteinExistence type="inferred from homology"/>
<dbReference type="InterPro" id="IPR046346">
    <property type="entry name" value="Aminoacid_DH-like_N_sf"/>
</dbReference>
<dbReference type="InterPro" id="IPR020630">
    <property type="entry name" value="THF_DH/CycHdrlase_cat_dom"/>
</dbReference>
<dbReference type="CDD" id="cd01080">
    <property type="entry name" value="NAD_bind_m-THF_DH_Cyclohyd"/>
    <property type="match status" value="1"/>
</dbReference>
<feature type="domain" description="Tetrahydrofolate dehydrogenase/cyclohydrolase NAD(P)-binding" evidence="9">
    <location>
        <begin position="140"/>
        <end position="290"/>
    </location>
</feature>
<evidence type="ECO:0000256" key="2">
    <source>
        <dbReference type="ARBA" id="ARBA00011738"/>
    </source>
</evidence>
<dbReference type="Pfam" id="PF02882">
    <property type="entry name" value="THF_DHG_CYH_C"/>
    <property type="match status" value="1"/>
</dbReference>
<reference evidence="10" key="1">
    <citation type="submission" date="2018-05" db="EMBL/GenBank/DDBJ databases">
        <authorList>
            <person name="Lanie J.A."/>
            <person name="Ng W.-L."/>
            <person name="Kazmierczak K.M."/>
            <person name="Andrzejewski T.M."/>
            <person name="Davidsen T.M."/>
            <person name="Wayne K.J."/>
            <person name="Tettelin H."/>
            <person name="Glass J.I."/>
            <person name="Rusch D."/>
            <person name="Podicherti R."/>
            <person name="Tsui H.-C.T."/>
            <person name="Winkler M.E."/>
        </authorList>
    </citation>
    <scope>NUCLEOTIDE SEQUENCE</scope>
</reference>
<evidence type="ECO:0000256" key="7">
    <source>
        <dbReference type="ARBA" id="ARBA00023268"/>
    </source>
</evidence>
<dbReference type="PANTHER" id="PTHR48099">
    <property type="entry name" value="C-1-TETRAHYDROFOLATE SYNTHASE, CYTOPLASMIC-RELATED"/>
    <property type="match status" value="1"/>
</dbReference>
<dbReference type="InterPro" id="IPR000672">
    <property type="entry name" value="THF_DH/CycHdrlase"/>
</dbReference>
<sequence length="291" mass="31434">MSDPLILSGKEVSQFVYESLKDRIASLNSQNIIPGLAAVLVGDDPASQVYVRSKTKIFNSLSLHTETFRLSSKISDGDLLELIGRLNVDSSFHGILVQLPLPKHINSQHILRSIRPAKDVDGFHPENVGLLSLGEPRYIPCTPKGIMRILDYYDIDLKGKNVVVVGRSNIVGRPISILTSLKMNGANGTTTICHSGTPNIEYYTQSADIIIVALGVPHFLTGSMIKEGAIVVDVGINRIDADTEKGYRLVGDAHWDEIITKVSAATPVPGGVGPMTIAMLVENTVEAAENI</sequence>
<organism evidence="10">
    <name type="scientific">marine metagenome</name>
    <dbReference type="NCBI Taxonomy" id="408172"/>
    <lineage>
        <taxon>unclassified sequences</taxon>
        <taxon>metagenomes</taxon>
        <taxon>ecological metagenomes</taxon>
    </lineage>
</organism>
<dbReference type="AlphaFoldDB" id="A0A382EFB7"/>
<feature type="domain" description="Tetrahydrofolate dehydrogenase/cyclohydrolase catalytic" evidence="8">
    <location>
        <begin position="7"/>
        <end position="121"/>
    </location>
</feature>
<dbReference type="SUPFAM" id="SSF51735">
    <property type="entry name" value="NAD(P)-binding Rossmann-fold domains"/>
    <property type="match status" value="1"/>
</dbReference>
<dbReference type="PROSITE" id="PS00767">
    <property type="entry name" value="THF_DHG_CYH_2"/>
    <property type="match status" value="1"/>
</dbReference>
<keyword evidence="4" id="KW-0378">Hydrolase</keyword>
<protein>
    <submittedName>
        <fullName evidence="10">Uncharacterized protein</fullName>
    </submittedName>
</protein>
<dbReference type="FunFam" id="3.40.50.720:FF:000006">
    <property type="entry name" value="Bifunctional protein FolD"/>
    <property type="match status" value="1"/>
</dbReference>
<dbReference type="GO" id="GO:0004488">
    <property type="term" value="F:methylenetetrahydrofolate dehydrogenase (NADP+) activity"/>
    <property type="evidence" value="ECO:0007669"/>
    <property type="project" value="InterPro"/>
</dbReference>
<name>A0A382EFB7_9ZZZZ</name>
<evidence type="ECO:0000256" key="5">
    <source>
        <dbReference type="ARBA" id="ARBA00022857"/>
    </source>
</evidence>
<dbReference type="Gene3D" id="3.40.50.720">
    <property type="entry name" value="NAD(P)-binding Rossmann-like Domain"/>
    <property type="match status" value="1"/>
</dbReference>
<keyword evidence="5" id="KW-0521">NADP</keyword>
<evidence type="ECO:0000256" key="6">
    <source>
        <dbReference type="ARBA" id="ARBA00023002"/>
    </source>
</evidence>
<gene>
    <name evidence="10" type="ORF">METZ01_LOCUS201535</name>
</gene>
<dbReference type="HAMAP" id="MF_01576">
    <property type="entry name" value="THF_DHG_CYH"/>
    <property type="match status" value="1"/>
</dbReference>
<evidence type="ECO:0000259" key="8">
    <source>
        <dbReference type="Pfam" id="PF00763"/>
    </source>
</evidence>